<dbReference type="EMBL" id="AXCN02002286">
    <property type="status" value="NOT_ANNOTATED_CDS"/>
    <property type="molecule type" value="Genomic_DNA"/>
</dbReference>
<feature type="chain" id="PRO_5008132887" evidence="3">
    <location>
        <begin position="18"/>
        <end position="181"/>
    </location>
</feature>
<accession>A0A182QHS7</accession>
<dbReference type="PANTHER" id="PTHR10380:SF196">
    <property type="entry name" value="CUTICULAR PROTEIN 72EA"/>
    <property type="match status" value="1"/>
</dbReference>
<keyword evidence="3" id="KW-0732">Signal</keyword>
<dbReference type="EnsemblMetazoa" id="AFAF010441-RA">
    <property type="protein sequence ID" value="AFAF010441-PA"/>
    <property type="gene ID" value="AFAF010441"/>
</dbReference>
<evidence type="ECO:0000313" key="5">
    <source>
        <dbReference type="Proteomes" id="UP000075886"/>
    </source>
</evidence>
<sequence length="181" mass="19332">MHLTAVVLLSCAVLARTAPGPCELPSLDEVGSQYLVFGQDCRQYAYGYNAGSSAKVELKRADGTVIGSYHYIDANNVTQRVNYTANDVDGFVAEGTNFPAPVPNVDADGSTEPEEPTTTVPSVDDTAPAANLWRESASGDASVDRNAFFKPIISVWLPASSYSHGKVPLQQAELSPPQKRI</sequence>
<dbReference type="PANTHER" id="PTHR10380">
    <property type="entry name" value="CUTICLE PROTEIN"/>
    <property type="match status" value="1"/>
</dbReference>
<evidence type="ECO:0000256" key="3">
    <source>
        <dbReference type="SAM" id="SignalP"/>
    </source>
</evidence>
<dbReference type="InterPro" id="IPR050468">
    <property type="entry name" value="Cuticle_Struct_Prot"/>
</dbReference>
<organism evidence="4 5">
    <name type="scientific">Anopheles farauti</name>
    <dbReference type="NCBI Taxonomy" id="69004"/>
    <lineage>
        <taxon>Eukaryota</taxon>
        <taxon>Metazoa</taxon>
        <taxon>Ecdysozoa</taxon>
        <taxon>Arthropoda</taxon>
        <taxon>Hexapoda</taxon>
        <taxon>Insecta</taxon>
        <taxon>Pterygota</taxon>
        <taxon>Neoptera</taxon>
        <taxon>Endopterygota</taxon>
        <taxon>Diptera</taxon>
        <taxon>Nematocera</taxon>
        <taxon>Culicoidea</taxon>
        <taxon>Culicidae</taxon>
        <taxon>Anophelinae</taxon>
        <taxon>Anopheles</taxon>
    </lineage>
</organism>
<dbReference type="InterPro" id="IPR000618">
    <property type="entry name" value="Insect_cuticle"/>
</dbReference>
<name>A0A182QHS7_9DIPT</name>
<dbReference type="Proteomes" id="UP000075886">
    <property type="component" value="Unassembled WGS sequence"/>
</dbReference>
<evidence type="ECO:0000256" key="1">
    <source>
        <dbReference type="PROSITE-ProRule" id="PRU00497"/>
    </source>
</evidence>
<reference evidence="5" key="1">
    <citation type="submission" date="2014-01" db="EMBL/GenBank/DDBJ databases">
        <title>The Genome Sequence of Anopheles farauti FAR1 (V2).</title>
        <authorList>
            <consortium name="The Broad Institute Genomics Platform"/>
            <person name="Neafsey D.E."/>
            <person name="Besansky N."/>
            <person name="Howell P."/>
            <person name="Walton C."/>
            <person name="Young S.K."/>
            <person name="Zeng Q."/>
            <person name="Gargeya S."/>
            <person name="Fitzgerald M."/>
            <person name="Haas B."/>
            <person name="Abouelleil A."/>
            <person name="Allen A.W."/>
            <person name="Alvarado L."/>
            <person name="Arachchi H.M."/>
            <person name="Berlin A.M."/>
            <person name="Chapman S.B."/>
            <person name="Gainer-Dewar J."/>
            <person name="Goldberg J."/>
            <person name="Griggs A."/>
            <person name="Gujja S."/>
            <person name="Hansen M."/>
            <person name="Howarth C."/>
            <person name="Imamovic A."/>
            <person name="Ireland A."/>
            <person name="Larimer J."/>
            <person name="McCowan C."/>
            <person name="Murphy C."/>
            <person name="Pearson M."/>
            <person name="Poon T.W."/>
            <person name="Priest M."/>
            <person name="Roberts A."/>
            <person name="Saif S."/>
            <person name="Shea T."/>
            <person name="Sisk P."/>
            <person name="Sykes S."/>
            <person name="Wortman J."/>
            <person name="Nusbaum C."/>
            <person name="Birren B."/>
        </authorList>
    </citation>
    <scope>NUCLEOTIDE SEQUENCE [LARGE SCALE GENOMIC DNA]</scope>
    <source>
        <strain evidence="5">FAR1</strain>
    </source>
</reference>
<evidence type="ECO:0000313" key="4">
    <source>
        <dbReference type="EnsemblMetazoa" id="AFAF010441-PA"/>
    </source>
</evidence>
<dbReference type="Pfam" id="PF00379">
    <property type="entry name" value="Chitin_bind_4"/>
    <property type="match status" value="1"/>
</dbReference>
<dbReference type="GO" id="GO:0062129">
    <property type="term" value="C:chitin-based extracellular matrix"/>
    <property type="evidence" value="ECO:0007669"/>
    <property type="project" value="TreeGrafter"/>
</dbReference>
<proteinExistence type="predicted"/>
<protein>
    <submittedName>
        <fullName evidence="4">Uncharacterized protein</fullName>
    </submittedName>
</protein>
<reference evidence="4" key="2">
    <citation type="submission" date="2020-05" db="UniProtKB">
        <authorList>
            <consortium name="EnsemblMetazoa"/>
        </authorList>
    </citation>
    <scope>IDENTIFICATION</scope>
    <source>
        <strain evidence="4">FAR1</strain>
    </source>
</reference>
<dbReference type="AlphaFoldDB" id="A0A182QHS7"/>
<dbReference type="VEuPathDB" id="VectorBase:AFAF010441"/>
<keyword evidence="1" id="KW-0193">Cuticle</keyword>
<dbReference type="GO" id="GO:0008010">
    <property type="term" value="F:structural constituent of chitin-based larval cuticle"/>
    <property type="evidence" value="ECO:0007669"/>
    <property type="project" value="TreeGrafter"/>
</dbReference>
<feature type="region of interest" description="Disordered" evidence="2">
    <location>
        <begin position="106"/>
        <end position="125"/>
    </location>
</feature>
<feature type="signal peptide" evidence="3">
    <location>
        <begin position="1"/>
        <end position="17"/>
    </location>
</feature>
<keyword evidence="5" id="KW-1185">Reference proteome</keyword>
<evidence type="ECO:0000256" key="2">
    <source>
        <dbReference type="SAM" id="MobiDB-lite"/>
    </source>
</evidence>
<dbReference type="STRING" id="69004.A0A182QHS7"/>
<dbReference type="PROSITE" id="PS51155">
    <property type="entry name" value="CHIT_BIND_RR_2"/>
    <property type="match status" value="1"/>
</dbReference>